<proteinExistence type="predicted"/>
<gene>
    <name evidence="9" type="ORF">Q9L58_001448</name>
</gene>
<dbReference type="InterPro" id="IPR002523">
    <property type="entry name" value="MgTranspt_CorA/ZnTranspt_ZntB"/>
</dbReference>
<organism evidence="9 10">
    <name type="scientific">Discina gigas</name>
    <dbReference type="NCBI Taxonomy" id="1032678"/>
    <lineage>
        <taxon>Eukaryota</taxon>
        <taxon>Fungi</taxon>
        <taxon>Dikarya</taxon>
        <taxon>Ascomycota</taxon>
        <taxon>Pezizomycotina</taxon>
        <taxon>Pezizomycetes</taxon>
        <taxon>Pezizales</taxon>
        <taxon>Discinaceae</taxon>
        <taxon>Discina</taxon>
    </lineage>
</organism>
<dbReference type="InterPro" id="IPR045863">
    <property type="entry name" value="CorA_TM1_TM2"/>
</dbReference>
<dbReference type="InterPro" id="IPR036770">
    <property type="entry name" value="Ankyrin_rpt-contain_sf"/>
</dbReference>
<dbReference type="PANTHER" id="PTHR24171:SF10">
    <property type="entry name" value="ANKYRIN REPEAT DOMAIN-CONTAINING PROTEIN 29-LIKE"/>
    <property type="match status" value="1"/>
</dbReference>
<feature type="repeat" description="ANK" evidence="7">
    <location>
        <begin position="359"/>
        <end position="386"/>
    </location>
</feature>
<feature type="repeat" description="ANK" evidence="7">
    <location>
        <begin position="471"/>
        <end position="503"/>
    </location>
</feature>
<evidence type="ECO:0000256" key="3">
    <source>
        <dbReference type="ARBA" id="ARBA00022737"/>
    </source>
</evidence>
<evidence type="ECO:0000256" key="4">
    <source>
        <dbReference type="ARBA" id="ARBA00022989"/>
    </source>
</evidence>
<feature type="transmembrane region" description="Helical" evidence="8">
    <location>
        <begin position="272"/>
        <end position="290"/>
    </location>
</feature>
<reference evidence="9 10" key="1">
    <citation type="submission" date="2024-02" db="EMBL/GenBank/DDBJ databases">
        <title>Discinaceae phylogenomics.</title>
        <authorList>
            <person name="Dirks A.C."/>
            <person name="James T.Y."/>
        </authorList>
    </citation>
    <scope>NUCLEOTIDE SEQUENCE [LARGE SCALE GENOMIC DNA]</scope>
    <source>
        <strain evidence="9 10">ACD0624</strain>
    </source>
</reference>
<keyword evidence="2 8" id="KW-0812">Transmembrane</keyword>
<evidence type="ECO:0000256" key="6">
    <source>
        <dbReference type="ARBA" id="ARBA00023136"/>
    </source>
</evidence>
<feature type="repeat" description="ANK" evidence="7">
    <location>
        <begin position="646"/>
        <end position="673"/>
    </location>
</feature>
<dbReference type="SMART" id="SM00248">
    <property type="entry name" value="ANK"/>
    <property type="match status" value="9"/>
</dbReference>
<dbReference type="Pfam" id="PF01544">
    <property type="entry name" value="CorA"/>
    <property type="match status" value="1"/>
</dbReference>
<dbReference type="PROSITE" id="PS50088">
    <property type="entry name" value="ANK_REPEAT"/>
    <property type="match status" value="8"/>
</dbReference>
<dbReference type="EMBL" id="JBBBZM010000011">
    <property type="protein sequence ID" value="KAL0639420.1"/>
    <property type="molecule type" value="Genomic_DNA"/>
</dbReference>
<keyword evidence="4 8" id="KW-1133">Transmembrane helix</keyword>
<evidence type="ECO:0000256" key="7">
    <source>
        <dbReference type="PROSITE-ProRule" id="PRU00023"/>
    </source>
</evidence>
<feature type="repeat" description="ANK" evidence="7">
    <location>
        <begin position="541"/>
        <end position="573"/>
    </location>
</feature>
<feature type="repeat" description="ANK" evidence="7">
    <location>
        <begin position="506"/>
        <end position="538"/>
    </location>
</feature>
<feature type="transmembrane region" description="Helical" evidence="8">
    <location>
        <begin position="302"/>
        <end position="323"/>
    </location>
</feature>
<comment type="caution">
    <text evidence="9">The sequence shown here is derived from an EMBL/GenBank/DDBJ whole genome shotgun (WGS) entry which is preliminary data.</text>
</comment>
<dbReference type="InterPro" id="IPR002110">
    <property type="entry name" value="Ankyrin_rpt"/>
</dbReference>
<evidence type="ECO:0000313" key="9">
    <source>
        <dbReference type="EMBL" id="KAL0639420.1"/>
    </source>
</evidence>
<dbReference type="SUPFAM" id="SSF144083">
    <property type="entry name" value="Magnesium transport protein CorA, transmembrane region"/>
    <property type="match status" value="1"/>
</dbReference>
<evidence type="ECO:0000256" key="1">
    <source>
        <dbReference type="ARBA" id="ARBA00004141"/>
    </source>
</evidence>
<sequence>MSPPRSKPIPLSQFGPKTSPITTIAVRIDENSLDLPDYKTFQTHLVDYPPLGNSFRSRLISELKFSGSAAGLINFEFTCDRFLMICYQDGSVNRLETFHSGTKAPIAIESEPIAHVITHLRAIEITWNDTIRKCKSVLADLNRAVLEESFGEIDRGIVRDLYKYAQTWGELSQVLTQQVEALGQLVKAGESGIWFTAGRDTAIVAGAVALGQSQTNRFEEVEVLTQSLRLIGERIDVELVKETSALIDRTHSIISIDEAYRSRDQNESVKRLSWITFIFLPLLFVASLFGMNIDILGANPSWLYYVYFAGPVFLLLLLTVWVLKKWKERFDFAAACGDIVMIRDNLPKARNQKLLVGGLRAAALNGHLPVIRFLVSEGADVNPPSYEVETALQAAAGGGHQAVVEFLAAAGGGHQAVVEFLVANAADVNAAPAYHHGRTALQAAAGGGHQAVVEFLVANAADVNAKPTEYGGRTALQAAAGGGHQAVVEFLVANAANVNAKPAFSNGRTALQAAAGGGHQTVVEFLVANAADINAKPTEYGGRTALQAAAGGGHQAVVEFLVANAANVNAKPAFSNGRTALQAAAGGGHQTVVEFLVANAADINAKPTEYGGRTALQAAAGGGHQAVVEFLVANAADVNAAPSDYNGRTALQEATRGRHQAVVDILSHSGARY</sequence>
<comment type="subcellular location">
    <subcellularLocation>
        <location evidence="1">Membrane</location>
        <topology evidence="1">Multi-pass membrane protein</topology>
    </subcellularLocation>
</comment>
<keyword evidence="6 8" id="KW-0472">Membrane</keyword>
<dbReference type="PROSITE" id="PS50297">
    <property type="entry name" value="ANK_REP_REGION"/>
    <property type="match status" value="8"/>
</dbReference>
<dbReference type="Proteomes" id="UP001447188">
    <property type="component" value="Unassembled WGS sequence"/>
</dbReference>
<evidence type="ECO:0000313" key="10">
    <source>
        <dbReference type="Proteomes" id="UP001447188"/>
    </source>
</evidence>
<dbReference type="PANTHER" id="PTHR24171">
    <property type="entry name" value="ANKYRIN REPEAT DOMAIN-CONTAINING PROTEIN 39-RELATED"/>
    <property type="match status" value="1"/>
</dbReference>
<name>A0ABR3GU31_9PEZI</name>
<dbReference type="SUPFAM" id="SSF48403">
    <property type="entry name" value="Ankyrin repeat"/>
    <property type="match status" value="1"/>
</dbReference>
<dbReference type="Gene3D" id="1.20.58.340">
    <property type="entry name" value="Magnesium transport protein CorA, transmembrane region"/>
    <property type="match status" value="1"/>
</dbReference>
<feature type="repeat" description="ANK" evidence="7">
    <location>
        <begin position="436"/>
        <end position="468"/>
    </location>
</feature>
<keyword evidence="10" id="KW-1185">Reference proteome</keyword>
<protein>
    <submittedName>
        <fullName evidence="9">Uncharacterized protein</fullName>
    </submittedName>
</protein>
<evidence type="ECO:0000256" key="8">
    <source>
        <dbReference type="SAM" id="Phobius"/>
    </source>
</evidence>
<dbReference type="Gene3D" id="1.25.40.20">
    <property type="entry name" value="Ankyrin repeat-containing domain"/>
    <property type="match status" value="4"/>
</dbReference>
<evidence type="ECO:0000256" key="5">
    <source>
        <dbReference type="ARBA" id="ARBA00023043"/>
    </source>
</evidence>
<evidence type="ECO:0000256" key="2">
    <source>
        <dbReference type="ARBA" id="ARBA00022692"/>
    </source>
</evidence>
<accession>A0ABR3GU31</accession>
<dbReference type="Pfam" id="PF12796">
    <property type="entry name" value="Ank_2"/>
    <property type="match status" value="4"/>
</dbReference>
<keyword evidence="5 7" id="KW-0040">ANK repeat</keyword>
<feature type="repeat" description="ANK" evidence="7">
    <location>
        <begin position="576"/>
        <end position="608"/>
    </location>
</feature>
<keyword evidence="3" id="KW-0677">Repeat</keyword>
<feature type="repeat" description="ANK" evidence="7">
    <location>
        <begin position="611"/>
        <end position="643"/>
    </location>
</feature>
<dbReference type="PRINTS" id="PR01415">
    <property type="entry name" value="ANKYRIN"/>
</dbReference>